<keyword evidence="6" id="KW-0804">Transcription</keyword>
<dbReference type="GO" id="GO:0003700">
    <property type="term" value="F:DNA-binding transcription factor activity"/>
    <property type="evidence" value="ECO:0007669"/>
    <property type="project" value="InterPro"/>
</dbReference>
<evidence type="ECO:0000313" key="12">
    <source>
        <dbReference type="Proteomes" id="UP000289340"/>
    </source>
</evidence>
<dbReference type="PROSITE" id="PS51032">
    <property type="entry name" value="AP2_ERF"/>
    <property type="match status" value="1"/>
</dbReference>
<dbReference type="SUPFAM" id="SSF54171">
    <property type="entry name" value="DNA-binding domain"/>
    <property type="match status" value="1"/>
</dbReference>
<dbReference type="GO" id="GO:0005634">
    <property type="term" value="C:nucleus"/>
    <property type="evidence" value="ECO:0007669"/>
    <property type="project" value="UniProtKB-SubCell"/>
</dbReference>
<sequence>MLKSGMGIEERKQVKKPAQASSRKGCMRGKGGPENASCTYKGVRQRTWGKWVAEIREPNRGARLWLGTFETSHEAALAYDAAARKLYGSDAKLNLPELSIKSQSQCPPPPSSVSNNTQIPQMENLQQQIQNNYMDMATCSNNFNNNTNNPSEVSMASQQVGVGVPIYTSDSIVSLPLDTNPKPVENDGDFRPSWGTMNEGLPVFDDSIWAEAAMSLDFPQIAAETAIYSSGNNLADVGVWDSLQTPWCINLLSLHCWEPEVFAALLNQPHAVPSSLGATKLGPSLKTRGSTPNLERAGPQIAATVQPSKPESCSITLKPPLGSQAGVTQLGKQKYFPQGL</sequence>
<evidence type="ECO:0000256" key="1">
    <source>
        <dbReference type="ARBA" id="ARBA00004123"/>
    </source>
</evidence>
<comment type="subcellular location">
    <subcellularLocation>
        <location evidence="1">Nucleus</location>
    </subcellularLocation>
</comment>
<evidence type="ECO:0000256" key="9">
    <source>
        <dbReference type="SAM" id="MobiDB-lite"/>
    </source>
</evidence>
<dbReference type="InterPro" id="IPR001471">
    <property type="entry name" value="AP2/ERF_dom"/>
</dbReference>
<dbReference type="Pfam" id="PF00847">
    <property type="entry name" value="AP2"/>
    <property type="match status" value="1"/>
</dbReference>
<dbReference type="Gene3D" id="3.30.730.10">
    <property type="entry name" value="AP2/ERF domain"/>
    <property type="match status" value="1"/>
</dbReference>
<dbReference type="InterPro" id="IPR016177">
    <property type="entry name" value="DNA-bd_dom_sf"/>
</dbReference>
<evidence type="ECO:0000256" key="3">
    <source>
        <dbReference type="ARBA" id="ARBA00023016"/>
    </source>
</evidence>
<evidence type="ECO:0000256" key="5">
    <source>
        <dbReference type="ARBA" id="ARBA00023159"/>
    </source>
</evidence>
<evidence type="ECO:0000259" key="10">
    <source>
        <dbReference type="PROSITE" id="PS51032"/>
    </source>
</evidence>
<keyword evidence="3" id="KW-0346">Stress response</keyword>
<keyword evidence="4" id="KW-0238">DNA-binding</keyword>
<dbReference type="SMART" id="SM00380">
    <property type="entry name" value="AP2"/>
    <property type="match status" value="1"/>
</dbReference>
<evidence type="ECO:0000256" key="7">
    <source>
        <dbReference type="ARBA" id="ARBA00023242"/>
    </source>
</evidence>
<dbReference type="PANTHER" id="PTHR31241">
    <property type="entry name" value="DEHYDRATION-RESPONSIVE ELEMENT-BINDING PROTEIN 2C"/>
    <property type="match status" value="1"/>
</dbReference>
<comment type="caution">
    <text evidence="11">The sequence shown here is derived from an EMBL/GenBank/DDBJ whole genome shotgun (WGS) entry which is preliminary data.</text>
</comment>
<keyword evidence="2" id="KW-0805">Transcription regulation</keyword>
<dbReference type="AlphaFoldDB" id="A0A445K3U0"/>
<accession>A0A445K3U0</accession>
<dbReference type="GO" id="GO:0045893">
    <property type="term" value="P:positive regulation of DNA-templated transcription"/>
    <property type="evidence" value="ECO:0007669"/>
    <property type="project" value="TreeGrafter"/>
</dbReference>
<protein>
    <submittedName>
        <fullName evidence="11">Dehydration-responsive element-binding protein 2D</fullName>
    </submittedName>
</protein>
<keyword evidence="12" id="KW-1185">Reference proteome</keyword>
<feature type="region of interest" description="Disordered" evidence="9">
    <location>
        <begin position="1"/>
        <end position="38"/>
    </location>
</feature>
<dbReference type="PRINTS" id="PR00367">
    <property type="entry name" value="ETHRSPELEMNT"/>
</dbReference>
<reference evidence="11 12" key="1">
    <citation type="submission" date="2018-09" db="EMBL/GenBank/DDBJ databases">
        <title>A high-quality reference genome of wild soybean provides a powerful tool to mine soybean genomes.</title>
        <authorList>
            <person name="Xie M."/>
            <person name="Chung C.Y.L."/>
            <person name="Li M.-W."/>
            <person name="Wong F.-L."/>
            <person name="Chan T.-F."/>
            <person name="Lam H.-M."/>
        </authorList>
    </citation>
    <scope>NUCLEOTIDE SEQUENCE [LARGE SCALE GENOMIC DNA]</scope>
    <source>
        <strain evidence="12">cv. W05</strain>
        <tissue evidence="11">Hypocotyl of etiolated seedlings</tissue>
    </source>
</reference>
<evidence type="ECO:0000256" key="2">
    <source>
        <dbReference type="ARBA" id="ARBA00023015"/>
    </source>
</evidence>
<dbReference type="GO" id="GO:0000976">
    <property type="term" value="F:transcription cis-regulatory region binding"/>
    <property type="evidence" value="ECO:0007669"/>
    <property type="project" value="TreeGrafter"/>
</dbReference>
<dbReference type="InterPro" id="IPR036955">
    <property type="entry name" value="AP2/ERF_dom_sf"/>
</dbReference>
<comment type="similarity">
    <text evidence="8">Belongs to the AP2/ERF transcription factor family. ERF subfamily.</text>
</comment>
<organism evidence="11 12">
    <name type="scientific">Glycine soja</name>
    <name type="common">Wild soybean</name>
    <dbReference type="NCBI Taxonomy" id="3848"/>
    <lineage>
        <taxon>Eukaryota</taxon>
        <taxon>Viridiplantae</taxon>
        <taxon>Streptophyta</taxon>
        <taxon>Embryophyta</taxon>
        <taxon>Tracheophyta</taxon>
        <taxon>Spermatophyta</taxon>
        <taxon>Magnoliopsida</taxon>
        <taxon>eudicotyledons</taxon>
        <taxon>Gunneridae</taxon>
        <taxon>Pentapetalae</taxon>
        <taxon>rosids</taxon>
        <taxon>fabids</taxon>
        <taxon>Fabales</taxon>
        <taxon>Fabaceae</taxon>
        <taxon>Papilionoideae</taxon>
        <taxon>50 kb inversion clade</taxon>
        <taxon>NPAAA clade</taxon>
        <taxon>indigoferoid/millettioid clade</taxon>
        <taxon>Phaseoleae</taxon>
        <taxon>Glycine</taxon>
        <taxon>Glycine subgen. Soja</taxon>
    </lineage>
</organism>
<dbReference type="Proteomes" id="UP000289340">
    <property type="component" value="Chromosome 6"/>
</dbReference>
<dbReference type="EMBL" id="QZWG01000006">
    <property type="protein sequence ID" value="RZC05489.1"/>
    <property type="molecule type" value="Genomic_DNA"/>
</dbReference>
<evidence type="ECO:0000256" key="4">
    <source>
        <dbReference type="ARBA" id="ARBA00023125"/>
    </source>
</evidence>
<evidence type="ECO:0000313" key="11">
    <source>
        <dbReference type="EMBL" id="RZC05489.1"/>
    </source>
</evidence>
<dbReference type="FunFam" id="3.30.730.10:FF:000001">
    <property type="entry name" value="Ethylene-responsive transcription factor 2"/>
    <property type="match status" value="1"/>
</dbReference>
<dbReference type="CDD" id="cd00018">
    <property type="entry name" value="AP2"/>
    <property type="match status" value="1"/>
</dbReference>
<keyword evidence="5" id="KW-0010">Activator</keyword>
<evidence type="ECO:0000256" key="6">
    <source>
        <dbReference type="ARBA" id="ARBA00023163"/>
    </source>
</evidence>
<proteinExistence type="inferred from homology"/>
<dbReference type="GO" id="GO:0006950">
    <property type="term" value="P:response to stress"/>
    <property type="evidence" value="ECO:0007669"/>
    <property type="project" value="TreeGrafter"/>
</dbReference>
<name>A0A445K3U0_GLYSO</name>
<dbReference type="PANTHER" id="PTHR31241:SF62">
    <property type="entry name" value="DEHYDRATION-RESPONSIVE ELEMENT-BINDING PROTEIN 2D"/>
    <property type="match status" value="1"/>
</dbReference>
<feature type="domain" description="AP2/ERF" evidence="10">
    <location>
        <begin position="39"/>
        <end position="96"/>
    </location>
</feature>
<evidence type="ECO:0000256" key="8">
    <source>
        <dbReference type="ARBA" id="ARBA00024343"/>
    </source>
</evidence>
<gene>
    <name evidence="11" type="ORF">D0Y65_013568</name>
</gene>
<keyword evidence="7" id="KW-0539">Nucleus</keyword>